<dbReference type="CDD" id="cd07761">
    <property type="entry name" value="CYTH-like_CthTTM-like"/>
    <property type="match status" value="1"/>
</dbReference>
<dbReference type="Gene3D" id="2.40.320.10">
    <property type="entry name" value="Hypothetical Protein Pfu-838710-001"/>
    <property type="match status" value="1"/>
</dbReference>
<sequence>MEIERKWEIGGFPAGLPQIDGAEMRQGYLCADPVVRIRAEERAGGSSYILCIKGRGTLAREEIETPISREVFERAAALIGVPLVHKRYRAYRLPDGRRLEVSLVDEGEETSFYYAEVEFASVEEARAFVPPAFLGRELTETPGASMSAYWQRRAAALRAGRPQGEEKR</sequence>
<protein>
    <submittedName>
        <fullName evidence="2">CYTH domain-containing protein</fullName>
    </submittedName>
</protein>
<accession>A0A923IFG5</accession>
<dbReference type="Proteomes" id="UP000659630">
    <property type="component" value="Unassembled WGS sequence"/>
</dbReference>
<evidence type="ECO:0000313" key="2">
    <source>
        <dbReference type="EMBL" id="MBC5581912.1"/>
    </source>
</evidence>
<dbReference type="EMBL" id="JACONZ010000003">
    <property type="protein sequence ID" value="MBC5581912.1"/>
    <property type="molecule type" value="Genomic_DNA"/>
</dbReference>
<dbReference type="SMART" id="SM01118">
    <property type="entry name" value="CYTH"/>
    <property type="match status" value="1"/>
</dbReference>
<comment type="caution">
    <text evidence="2">The sequence shown here is derived from an EMBL/GenBank/DDBJ whole genome shotgun (WGS) entry which is preliminary data.</text>
</comment>
<dbReference type="RefSeq" id="WP_186888266.1">
    <property type="nucleotide sequence ID" value="NZ_JACONZ010000003.1"/>
</dbReference>
<proteinExistence type="predicted"/>
<organism evidence="2 3">
    <name type="scientific">Anaerofilum hominis</name>
    <dbReference type="NCBI Taxonomy" id="2763016"/>
    <lineage>
        <taxon>Bacteria</taxon>
        <taxon>Bacillati</taxon>
        <taxon>Bacillota</taxon>
        <taxon>Clostridia</taxon>
        <taxon>Eubacteriales</taxon>
        <taxon>Oscillospiraceae</taxon>
        <taxon>Anaerofilum</taxon>
    </lineage>
</organism>
<dbReference type="SUPFAM" id="SSF55154">
    <property type="entry name" value="CYTH-like phosphatases"/>
    <property type="match status" value="1"/>
</dbReference>
<dbReference type="AlphaFoldDB" id="A0A923IFG5"/>
<feature type="domain" description="CYTH" evidence="1">
    <location>
        <begin position="1"/>
        <end position="145"/>
    </location>
</feature>
<name>A0A923IFG5_9FIRM</name>
<evidence type="ECO:0000259" key="1">
    <source>
        <dbReference type="SMART" id="SM01118"/>
    </source>
</evidence>
<dbReference type="InterPro" id="IPR033469">
    <property type="entry name" value="CYTH-like_dom_sf"/>
</dbReference>
<evidence type="ECO:0000313" key="3">
    <source>
        <dbReference type="Proteomes" id="UP000659630"/>
    </source>
</evidence>
<keyword evidence="3" id="KW-1185">Reference proteome</keyword>
<reference evidence="2" key="1">
    <citation type="submission" date="2020-08" db="EMBL/GenBank/DDBJ databases">
        <title>Genome public.</title>
        <authorList>
            <person name="Liu C."/>
            <person name="Sun Q."/>
        </authorList>
    </citation>
    <scope>NUCLEOTIDE SEQUENCE</scope>
    <source>
        <strain evidence="2">BX8</strain>
    </source>
</reference>
<gene>
    <name evidence="2" type="ORF">H8S23_10360</name>
</gene>
<dbReference type="InterPro" id="IPR023577">
    <property type="entry name" value="CYTH_domain"/>
</dbReference>